<keyword evidence="3" id="KW-1185">Reference proteome</keyword>
<comment type="caution">
    <text evidence="2">The sequence shown here is derived from an EMBL/GenBank/DDBJ whole genome shotgun (WGS) entry which is preliminary data.</text>
</comment>
<keyword evidence="1" id="KW-0812">Transmembrane</keyword>
<reference evidence="2 3" key="1">
    <citation type="submission" date="2013-03" db="EMBL/GenBank/DDBJ databases">
        <title>The Genome Sequence of Cladophialophora psammophila CBS 110553.</title>
        <authorList>
            <consortium name="The Broad Institute Genomics Platform"/>
            <person name="Cuomo C."/>
            <person name="de Hoog S."/>
            <person name="Gorbushina A."/>
            <person name="Walker B."/>
            <person name="Young S.K."/>
            <person name="Zeng Q."/>
            <person name="Gargeya S."/>
            <person name="Fitzgerald M."/>
            <person name="Haas B."/>
            <person name="Abouelleil A."/>
            <person name="Allen A.W."/>
            <person name="Alvarado L."/>
            <person name="Arachchi H.M."/>
            <person name="Berlin A.M."/>
            <person name="Chapman S.B."/>
            <person name="Gainer-Dewar J."/>
            <person name="Goldberg J."/>
            <person name="Griggs A."/>
            <person name="Gujja S."/>
            <person name="Hansen M."/>
            <person name="Howarth C."/>
            <person name="Imamovic A."/>
            <person name="Ireland A."/>
            <person name="Larimer J."/>
            <person name="McCowan C."/>
            <person name="Murphy C."/>
            <person name="Pearson M."/>
            <person name="Poon T.W."/>
            <person name="Priest M."/>
            <person name="Roberts A."/>
            <person name="Saif S."/>
            <person name="Shea T."/>
            <person name="Sisk P."/>
            <person name="Sykes S."/>
            <person name="Wortman J."/>
            <person name="Nusbaum C."/>
            <person name="Birren B."/>
        </authorList>
    </citation>
    <scope>NUCLEOTIDE SEQUENCE [LARGE SCALE GENOMIC DNA]</scope>
    <source>
        <strain evidence="2 3">CBS 110553</strain>
    </source>
</reference>
<dbReference type="HOGENOM" id="CLU_2654295_0_0_1"/>
<dbReference type="Proteomes" id="UP000019471">
    <property type="component" value="Unassembled WGS sequence"/>
</dbReference>
<dbReference type="RefSeq" id="XP_007746227.1">
    <property type="nucleotide sequence ID" value="XM_007748037.1"/>
</dbReference>
<keyword evidence="1" id="KW-1133">Transmembrane helix</keyword>
<organism evidence="2 3">
    <name type="scientific">Cladophialophora psammophila CBS 110553</name>
    <dbReference type="NCBI Taxonomy" id="1182543"/>
    <lineage>
        <taxon>Eukaryota</taxon>
        <taxon>Fungi</taxon>
        <taxon>Dikarya</taxon>
        <taxon>Ascomycota</taxon>
        <taxon>Pezizomycotina</taxon>
        <taxon>Eurotiomycetes</taxon>
        <taxon>Chaetothyriomycetidae</taxon>
        <taxon>Chaetothyriales</taxon>
        <taxon>Herpotrichiellaceae</taxon>
        <taxon>Cladophialophora</taxon>
    </lineage>
</organism>
<feature type="transmembrane region" description="Helical" evidence="1">
    <location>
        <begin position="51"/>
        <end position="70"/>
    </location>
</feature>
<evidence type="ECO:0000313" key="2">
    <source>
        <dbReference type="EMBL" id="EXJ69412.1"/>
    </source>
</evidence>
<keyword evidence="1" id="KW-0472">Membrane</keyword>
<dbReference type="GeneID" id="19192154"/>
<gene>
    <name evidence="2" type="ORF">A1O5_07448</name>
</gene>
<feature type="transmembrane region" description="Helical" evidence="1">
    <location>
        <begin position="12"/>
        <end position="31"/>
    </location>
</feature>
<sequence>MQCDDFQPSNLLLTARTCALLVLSIGSSLTWDQLRLPALRHGSFCTKGRSIGSLTFTSSWCALCHGFVASRRSSRI</sequence>
<evidence type="ECO:0000256" key="1">
    <source>
        <dbReference type="SAM" id="Phobius"/>
    </source>
</evidence>
<name>W9WMM6_9EURO</name>
<accession>W9WMM6</accession>
<dbReference type="EMBL" id="AMGX01000011">
    <property type="protein sequence ID" value="EXJ69412.1"/>
    <property type="molecule type" value="Genomic_DNA"/>
</dbReference>
<evidence type="ECO:0000313" key="3">
    <source>
        <dbReference type="Proteomes" id="UP000019471"/>
    </source>
</evidence>
<dbReference type="AlphaFoldDB" id="W9WMM6"/>
<proteinExistence type="predicted"/>
<protein>
    <submittedName>
        <fullName evidence="2">Uncharacterized protein</fullName>
    </submittedName>
</protein>